<evidence type="ECO:0000313" key="4">
    <source>
        <dbReference type="Proteomes" id="UP001200145"/>
    </source>
</evidence>
<evidence type="ECO:0000256" key="1">
    <source>
        <dbReference type="SAM" id="SignalP"/>
    </source>
</evidence>
<gene>
    <name evidence="3" type="ORF">L0U88_16255</name>
</gene>
<dbReference type="CDD" id="cd01048">
    <property type="entry name" value="Ferritin_like_AB2"/>
    <property type="match status" value="1"/>
</dbReference>
<keyword evidence="1" id="KW-0732">Signal</keyword>
<dbReference type="Pfam" id="PF09968">
    <property type="entry name" value="DUF2202"/>
    <property type="match status" value="1"/>
</dbReference>
<dbReference type="PROSITE" id="PS51257">
    <property type="entry name" value="PROKAR_LIPOPROTEIN"/>
    <property type="match status" value="1"/>
</dbReference>
<dbReference type="SUPFAM" id="SSF47240">
    <property type="entry name" value="Ferritin-like"/>
    <property type="match status" value="1"/>
</dbReference>
<dbReference type="InterPro" id="IPR019243">
    <property type="entry name" value="DUF2202"/>
</dbReference>
<keyword evidence="4" id="KW-1185">Reference proteome</keyword>
<dbReference type="Proteomes" id="UP001200145">
    <property type="component" value="Unassembled WGS sequence"/>
</dbReference>
<dbReference type="Gene3D" id="1.20.1260.10">
    <property type="match status" value="1"/>
</dbReference>
<evidence type="ECO:0000259" key="2">
    <source>
        <dbReference type="Pfam" id="PF09968"/>
    </source>
</evidence>
<reference evidence="3 4" key="1">
    <citation type="submission" date="2022-01" db="EMBL/GenBank/DDBJ databases">
        <title>Flavihumibacter sp. nov., isolated from sediment of a river.</title>
        <authorList>
            <person name="Liu H."/>
        </authorList>
    </citation>
    <scope>NUCLEOTIDE SEQUENCE [LARGE SCALE GENOMIC DNA]</scope>
    <source>
        <strain evidence="3 4">RY-1</strain>
    </source>
</reference>
<feature type="chain" id="PRO_5045915474" evidence="1">
    <location>
        <begin position="23"/>
        <end position="226"/>
    </location>
</feature>
<dbReference type="EMBL" id="JAKEVY010000004">
    <property type="protein sequence ID" value="MCF1716195.1"/>
    <property type="molecule type" value="Genomic_DNA"/>
</dbReference>
<sequence>MKNSAKNIGKLFLLAVSLFLFSCTKEDVSDQVNNNTDNLNYAGLEAQIKGLPKESLNTAELASLSFMREEEKLAKDVYVTLYNKWGVNIFTNISASELTHMNTVLLLLNKYSLTDPVGSNPVGVFRDTSLQKLYNQLVAKGNTSILEAYKVGATIEDLDLFDLKNQLINIDNQDIRLVYEMLMKGSRNHLRSFYKNILKVGGSYTPQYISQAEFDAIVESAMATGF</sequence>
<evidence type="ECO:0000313" key="3">
    <source>
        <dbReference type="EMBL" id="MCF1716195.1"/>
    </source>
</evidence>
<feature type="signal peptide" evidence="1">
    <location>
        <begin position="1"/>
        <end position="22"/>
    </location>
</feature>
<dbReference type="InterPro" id="IPR009078">
    <property type="entry name" value="Ferritin-like_SF"/>
</dbReference>
<accession>A0ABS9BKT4</accession>
<protein>
    <submittedName>
        <fullName evidence="3">DUF2202 domain-containing protein</fullName>
    </submittedName>
</protein>
<proteinExistence type="predicted"/>
<dbReference type="RefSeq" id="WP_234867178.1">
    <property type="nucleotide sequence ID" value="NZ_JAKEVY010000004.1"/>
</dbReference>
<name>A0ABS9BKT4_9BACT</name>
<comment type="caution">
    <text evidence="3">The sequence shown here is derived from an EMBL/GenBank/DDBJ whole genome shotgun (WGS) entry which is preliminary data.</text>
</comment>
<feature type="domain" description="DUF2202" evidence="2">
    <location>
        <begin position="63"/>
        <end position="220"/>
    </location>
</feature>
<organism evidence="3 4">
    <name type="scientific">Flavihumibacter fluminis</name>
    <dbReference type="NCBI Taxonomy" id="2909236"/>
    <lineage>
        <taxon>Bacteria</taxon>
        <taxon>Pseudomonadati</taxon>
        <taxon>Bacteroidota</taxon>
        <taxon>Chitinophagia</taxon>
        <taxon>Chitinophagales</taxon>
        <taxon>Chitinophagaceae</taxon>
        <taxon>Flavihumibacter</taxon>
    </lineage>
</organism>
<dbReference type="InterPro" id="IPR012347">
    <property type="entry name" value="Ferritin-like"/>
</dbReference>